<keyword evidence="2" id="KW-1185">Reference proteome</keyword>
<protein>
    <submittedName>
        <fullName evidence="1">Uncharacterized protein</fullName>
    </submittedName>
</protein>
<name>A0ACC4AQC1_POPAL</name>
<proteinExistence type="predicted"/>
<gene>
    <name evidence="1" type="ORF">D5086_031069</name>
</gene>
<comment type="caution">
    <text evidence="1">The sequence shown here is derived from an EMBL/GenBank/DDBJ whole genome shotgun (WGS) entry which is preliminary data.</text>
</comment>
<dbReference type="EMBL" id="RCHU02000017">
    <property type="protein sequence ID" value="KAL3568418.1"/>
    <property type="molecule type" value="Genomic_DNA"/>
</dbReference>
<evidence type="ECO:0000313" key="1">
    <source>
        <dbReference type="EMBL" id="KAL3568418.1"/>
    </source>
</evidence>
<dbReference type="Proteomes" id="UP000309997">
    <property type="component" value="Unassembled WGS sequence"/>
</dbReference>
<accession>A0ACC4AQC1</accession>
<sequence>MAGLLAAHFLKNVCAAAAISMAATVDMSLDDIIKKNRERGRGRGRASRGRGRGRGPVRSFNNGRMSGVVRRGPLSVNTWPSKYSIAKASSKLWMPSRRVRSLPWQHDLLEDSIRAAGITGVEVGTKLYVSNLDYGVTNEDIRELFAEVGDLKRYTVHYDKDGRSSGSAEVMYTRRSDAFAALKKYNNVLLDGKPMKIEIVGPNPAVPISARMNVAGANGKKKRTVVTTHGLGGGRGAGANNRGSGQSHRGGGNLRNGTRNGRGQAPGRGRGQATGRGRGRGKKHPVEKSVLYTNGPDQVLDALRSGWDPRDEAMGCRQVGFLGVRLQSCSKNLNLEFFNATNKPLHAQASGRMRRHEIFEGVNELS</sequence>
<organism evidence="1 2">
    <name type="scientific">Populus alba</name>
    <name type="common">White poplar</name>
    <dbReference type="NCBI Taxonomy" id="43335"/>
    <lineage>
        <taxon>Eukaryota</taxon>
        <taxon>Viridiplantae</taxon>
        <taxon>Streptophyta</taxon>
        <taxon>Embryophyta</taxon>
        <taxon>Tracheophyta</taxon>
        <taxon>Spermatophyta</taxon>
        <taxon>Magnoliopsida</taxon>
        <taxon>eudicotyledons</taxon>
        <taxon>Gunneridae</taxon>
        <taxon>Pentapetalae</taxon>
        <taxon>rosids</taxon>
        <taxon>fabids</taxon>
        <taxon>Malpighiales</taxon>
        <taxon>Salicaceae</taxon>
        <taxon>Saliceae</taxon>
        <taxon>Populus</taxon>
    </lineage>
</organism>
<evidence type="ECO:0000313" key="2">
    <source>
        <dbReference type="Proteomes" id="UP000309997"/>
    </source>
</evidence>
<reference evidence="1 2" key="1">
    <citation type="journal article" date="2024" name="Plant Biotechnol. J.">
        <title>Genome and CRISPR/Cas9 system of a widespread forest tree (Populus alba) in the world.</title>
        <authorList>
            <person name="Liu Y.J."/>
            <person name="Jiang P.F."/>
            <person name="Han X.M."/>
            <person name="Li X.Y."/>
            <person name="Wang H.M."/>
            <person name="Wang Y.J."/>
            <person name="Wang X.X."/>
            <person name="Zeng Q.Y."/>
        </authorList>
    </citation>
    <scope>NUCLEOTIDE SEQUENCE [LARGE SCALE GENOMIC DNA]</scope>
    <source>
        <strain evidence="2">cv. PAL-ZL1</strain>
    </source>
</reference>